<reference evidence="7" key="1">
    <citation type="submission" date="2017-10" db="EMBL/GenBank/DDBJ databases">
        <title>FDA dAtabase for Regulatory Grade micrObial Sequences (FDA-ARGOS): Supporting development and validation of Infectious Disease Dx tests.</title>
        <authorList>
            <person name="Goldberg B."/>
            <person name="Campos J."/>
            <person name="Tallon L."/>
            <person name="Sadzewicz L."/>
            <person name="Ott S."/>
            <person name="Zhao X."/>
            <person name="Nagaraj S."/>
            <person name="Vavikolanu K."/>
            <person name="Aluvathingal J."/>
            <person name="Nadendla S."/>
            <person name="Geyer C."/>
            <person name="Sichtig H."/>
        </authorList>
    </citation>
    <scope>NUCLEOTIDE SEQUENCE [LARGE SCALE GENOMIC DNA]</scope>
    <source>
        <strain evidence="7">FDAARGOS_376</strain>
    </source>
</reference>
<dbReference type="InterPro" id="IPR003644">
    <property type="entry name" value="Calx_beta"/>
</dbReference>
<protein>
    <submittedName>
        <fullName evidence="6">Large adhesive protein</fullName>
    </submittedName>
</protein>
<dbReference type="PROSITE" id="PS50268">
    <property type="entry name" value="CADHERIN_2"/>
    <property type="match status" value="1"/>
</dbReference>
<feature type="domain" description="VWFA" evidence="4">
    <location>
        <begin position="4903"/>
        <end position="5023"/>
    </location>
</feature>
<dbReference type="GO" id="GO:0007156">
    <property type="term" value="P:homophilic cell adhesion via plasma membrane adhesion molecules"/>
    <property type="evidence" value="ECO:0007669"/>
    <property type="project" value="InterPro"/>
</dbReference>
<evidence type="ECO:0000259" key="4">
    <source>
        <dbReference type="PROSITE" id="PS50234"/>
    </source>
</evidence>
<dbReference type="Gene3D" id="2.60.40.2030">
    <property type="match status" value="1"/>
</dbReference>
<dbReference type="Gene3D" id="3.40.50.410">
    <property type="entry name" value="von Willebrand factor, type A domain"/>
    <property type="match status" value="1"/>
</dbReference>
<dbReference type="CDD" id="cd00198">
    <property type="entry name" value="vWFA"/>
    <property type="match status" value="1"/>
</dbReference>
<evidence type="ECO:0000313" key="6">
    <source>
        <dbReference type="EMBL" id="PHH41776.1"/>
    </source>
</evidence>
<dbReference type="SMART" id="SM00327">
    <property type="entry name" value="VWA"/>
    <property type="match status" value="1"/>
</dbReference>
<dbReference type="GO" id="GO:0016020">
    <property type="term" value="C:membrane"/>
    <property type="evidence" value="ECO:0007669"/>
    <property type="project" value="InterPro"/>
</dbReference>
<name>A0A2C5W9L8_PSEPU</name>
<dbReference type="PRINTS" id="PR00313">
    <property type="entry name" value="CABNDNGRPT"/>
</dbReference>
<comment type="caution">
    <text evidence="6">The sequence shown here is derived from an EMBL/GenBank/DDBJ whole genome shotgun (WGS) entry which is preliminary data.</text>
</comment>
<evidence type="ECO:0000313" key="7">
    <source>
        <dbReference type="Proteomes" id="UP000222460"/>
    </source>
</evidence>
<accession>A0A2C5W9L8</accession>
<dbReference type="PROSITE" id="PS00330">
    <property type="entry name" value="HEMOLYSIN_CALCIUM"/>
    <property type="match status" value="3"/>
</dbReference>
<keyword evidence="3" id="KW-0106">Calcium</keyword>
<dbReference type="Pfam" id="PF20579">
    <property type="entry name" value="LapA"/>
    <property type="match status" value="41"/>
</dbReference>
<dbReference type="SUPFAM" id="SSF141072">
    <property type="entry name" value="CalX-like"/>
    <property type="match status" value="2"/>
</dbReference>
<gene>
    <name evidence="6" type="ORF">CRX57_16840</name>
</gene>
<dbReference type="Pfam" id="PF00092">
    <property type="entry name" value="VWA"/>
    <property type="match status" value="1"/>
</dbReference>
<evidence type="ECO:0000259" key="5">
    <source>
        <dbReference type="PROSITE" id="PS50268"/>
    </source>
</evidence>
<dbReference type="SMART" id="SM00635">
    <property type="entry name" value="BID_2"/>
    <property type="match status" value="19"/>
</dbReference>
<dbReference type="InterPro" id="IPR001343">
    <property type="entry name" value="Hemolysn_Ca-bd"/>
</dbReference>
<dbReference type="InterPro" id="IPR019960">
    <property type="entry name" value="T1SS_VCA0849"/>
</dbReference>
<sequence>MSSVVAIVKSIVGQVFVVSPEGVRRVLVEGDRLFVGDQIDTGLSGAVSLELADGRTLDLGRETQWSANAPDSSTDLAEATAQAAPSVAELQQAIAAGADPTTALEATAAGATAAGTGGAAGGGHSFVMLDATAGRVDPTIGFPTAGINAGAQAAQNITGGQTTDTTTNALRESTLSLSATPTITEAGGVLVYTATLTQAPLTDLTITLSNGSVIVIPAGSTTGTVNVPLAPNDTVYNDPTQINVTVTGTTGGNGITVTPPTTPATTQVTDTIDTTTVTLTAGNSVTEGGQITYTATLTNPAQTPVTVTLSNGSTITIEAGQTTGTVNVPTAPNDVYNNGSTVSTTITGATGGNFENLVPNTTPAVTNIVDSRDTTGLTLTATGSVVEGGQITYTATLTNPAQTPVTVTLSNGSTITIEAGQTTGTVNVPTAPNDVYNNGGTVSTTITGATGGNFENLVPNTTPATTTVTDSIDTTNLSLSATGTVAEGGSIVYTATLTNPAGTPVTVTLSNGSVITIEAGKTTGTVTVPAPADDVYKDAGKVEVSITGTTGGNFENLVPSTVPAVTEVTDTIDTSTVKLTADTSVAEGGIVTYTATVGAPVTGSPVVVTLANGQTITIEVGKTTGTVTTTAPNDALTGNPPLTNAITNVSGGNYENLVADKTPVSTTVTDTVDTTNLTLSATGTVAEGGSIVYTATLTNAAGSPVTVTLSNGAVITIEAGKTTGTVTVPAPADDVYKDAGKVEVTINGATGGNFENLVPSTVPAVTEVTDTIDTSTVKLSADTSVAEGGTVTYTATVGAPVTGSPVVVTLANGQSITIEVGKTTGTVTTTAPNDVLNGQAPLSNSITGVSGGNYENLVADKTPVSTTVTDTVDTTNLSLSATGSVAEGGSIVYTATLTNPAGTPVTVTLSNGSVITIEAGKTTGTVTVPAPADDVYKDAGKVEVSITGTSGGNFENLVPSTVPAVTEVTDTIDTSTVKLTADTSVAEGGTVTYTATVGAPVTGSPVVVTLANGQTITIEVGKTTGTVTTTAPNDALNGHEPLSNAITDVSGGNYENLVADKTPVSTTVTDTVDTTNLSLTATGTVAEGGSIIYTATLTNPAGTPVTVTLSNGSVITIEAGKTTGTVTVPAPADDVYKDAGKVEVSITGTTGGNFENLVPSTVPAVTEVTDTIDTSTVKLTADTSVAEGGTVTYTATVGAPVTGSPVVVTLANGQNITIEVGKTTGTVTTTAPNDALNGHEPLTNSITGVTGGNYENLVADKTPVSTTVTDTVDTTNLSLTATGTVAEGGSIVYTATLTNPAGTPVTVTLSNGSVITIEAGKTTGTVTVPAPADDVYKDAGKVEVTIKDAAGGNFENLVPSTVPAVTEVTDTIDTSTVKLTADTSVAEGGTVTYTATVGTPVTGSPVVVTLANGQNITIEVGKTTGTVTTTAPNDALNGHEPLTNSITGVTGGNYENLVADKTPVSTTVTDTVDTTNLSLTATGTVAEGGSIVYTATLTNPAGTPVTVTLSNGSVITIEAGKTTGTVTVPAPADDVYKDAGKVEVTIKDAAGGNFESLVPSTVPAVTEVTDTIDTTSVKLTATESAAEGGTVTYTATVGAPVTGSPVVVTLANGQNITIEVGKTTGTVTTTAPNDALNGHEPLTNSITGVTGGNYENLVADKTPVSTTVTDTVDTTNLSLSATNSVAEGGSITYTATLTNAAGSPVTVTLSNGSVITIEAGKTTGTVTVPAPADDVYKDAGKVEVTINGATGGNFENLVPSTVPAVTEVTDTIDTTSVKLTATESAAEGGTVTYTATVGAPVTGSPVVVTLANGQNITIEVGKTTGTVTTTAPNDALNGHAPLTNAITDVSGGNYENLVADKTPVSTTVTDTVDTTNLSLAATGTVAEGGSIVYTATLTNPAGTPVTVTLSNGAVITIDAGKTTGTVTVPAPADDVYKDAGKVEVTIKDAAGGNFENLVPSTVPAVTEVTDTIDTSTVKLSADTSVAEGGTVTYTATVGAPVTGAPVVVTLANGQNITIEVGKTTGTVTTTAPNDALNGHEPLNNSITNVSGGNYENLVADKTPVSTTVTDTVDTTNLSLSATPAVNEGGQITYTATLTNAAGTPVTVTLSNGAVITIDAGKTTGTVTVDAPKDDVYKDAGTVEATIKGATGGDFENLVTSNTPAVTTVNDTIDTSTVSLTATANVAEGETVVYTASVTAPVTGSPVVVTLSNGQTITIAVGETTGSVNFVAPNSPLAGGSSLSVAIDKVAGGNYENLVADKTPANTSVSDTVDTTNLNLTASDSVAEGGSIVYTATLTNPAGTPVTVTLSNGAVITIEAGKTSGTVTVPAPADDVYKDAGKVEATISTATGGNFENLVPSTVPAVTNVTDTIDTTTVKLTATESAAEGGTVTYTATVGAPVTGSPVVVTLANGQNITIEVGKTTGTVTTTAPNDALTGHAPLTNAITDVSGGNYENLVADKTPVSTNVTDTVDTTNLSLSATGTVAEGGSIVYTATLTNAAGSPVTVTLSNGAVITIEAGKTSGTVTVPAPADDVYKDAGKVEATISSATGGNFENLVPSTVPAVTNVTDTIDTTTVKLTATESAAEGGTVTYTATVGAPVTGSPVVVTLANGQNITIEVGKTTGTVTTTAPNDALTGHAPLTNAITGVTGGNYENLVADKTPVSTTVTDTVDTTNLSLSATNSVAEGGSIVYTATLTNAAGSPVNVTLSNGAVITIEAGKTTGTVTVPAPADDVYKDAGKVEATISTATGGNFENLVPSTVPAVTEVTDTIDTSTVKLTADTSVAEGGTVTYTATVGAPVTGSPVVVTLANGQNITIEVGKTTGTVTSTAPNDALTGHAPLTNSITGVTGGNYENLVADKTPVSTNVTDTVDTTNLSLSATGTVAEGGSIVYTATLTNAAGSPVTVTLSNGAVITIEAGKTTGTVTVPAPADDVYKDAGKVEATISTATGGNFENLVPSTAPAVTNVTDTIDTTTVKLTATESAAEGGTVTYTATVGAPVTGSPVVVTLANGQNITIEVGKTTGTVTTIAPNDALTGHAPLTNAITNVSGGNYENLVADKTPVSTTVTDTVDTTNLSLSATNSVAEGGSIIYTATLTNAAGSPVTVTLSNGAVITIEAGKTTGTVTVPAPADDVYKDAGKVEATISTATGGNFENLVPSTVPAVTQVTDTIDTTTVKLTATDSAAEGGTVTYTATVGAPVTGSPVVVTLANGQNITIEVGKTTGTVTTTAPNDALTGHAPLTNAITNVSGGNYENLVADKTPVNTTVTDTVDTTNLSLSATGTVAEGGSIVYTATLTNAAGSPVTVTLSNGAVITIDAGKTTGTVTVPAPADDVYKDAGTVQATIKSATGGNFENLVPSTTPAVTSVTDTIDTTTVKLTATESAAEGGTVTYTATVGAPVTGSPVTVTLANGQNITIEVGKTTGTVTTTAPNDVLTGHAPLTNAITNVSGGNYENLVADKTPVSTTVTDTIDTTNLSLSATGTVAEGGSIVYTATLTNAAGSPVTVTLSNGAVITIDAGKTTGTVTVPAPADDVYKDAGTVQATIKTATGGSFENLVPSTTPAVTSVTDTIDTTGVKLTATGTVAEGGTVTYTATVGAPVTGSPVVVTLANGQTITIDIGKTTGTVTSIAPNDALTGHAPLTNSITNVTGGNYENLVADKTPVSTTVTDTVDTTNLTLSATNTVAEGGSIIYTATLTNAAGSPVTVTLSNGAVITIDAGKTTGTVTVPAPADDVYKDAGTVQATITNASGGNFENLVPSTVPAVTSVTDTIDTTTVKLSATGTAAEGGNVVYTATVGAPVTGSPVVVTLSNGQTITIDIGKTTGTVTTTAPNDALTGHAPLTNAITNVSGGNYENLVADKTPVSTTVTDTVDTTNLSLTATGTVAEGGSIVYTATLTNAAGSPVTVTLSNGAVITIDAGKTTGTVIVPAPADDVYKDAGTVQATIKSATGGSFENLVPSTTPAVTSVTDTIDTTGVKLTATGTVAEGGTVTYTATVGAPVTGSPVTVSLSNGQTITIDIGKTTGTVTTTAPNDVLTGHAPLTNAITNVSGGNYENLVADKTPVSTTVTDTVDTTSLSLSATPAVNEGGQITYTATLSNAAGSPVTVTLSNGSVITIDAGKTTGTVTVPAPADDVYKDAGSVQATITNASGGHFENLVPSTTPAVTNVADTIDTTTVSITGSTSVTEGQTASYTVSLTHPAQTDVTLKIVYSGTAADGSDFTGVYTVKIPAGASSAQFNVATIDDKITEGTENFVVKIDSATGGNFENLAVSSTNGSVSTSIIDNDAPPVIDLDANNSSGATGADYKVTFTENTPGAGVSIADTDLTITDPDSTMLTGATIVLTNRQDGDALNLGNSVNGITINANSTNGTVTLTLSGNATLADYMQAIKNITFTNSSEDPSTVPRIITVTVTDGGNYSNTATTTVNVVAVNDAPVAAPVNVTGTEDTPLILGWSTFGVTDVDSPASSLGIKITQLPGEGKLQYLDGSTWKDVANNQTFSKADIDAGKLRFMPDANESGVNGYGGTGMGNNQADYAQIKFQPTDGQLLGNTGTVKIDITPVADAPTVSVADNSVKSTGLVKEVWTGLSGLGTSGNGADSTTLKNVIDGAGTPNSSTNVNNVQSDGSVTAGTASKTSGLIYLEAGKTYSFSGVADDSLLITIGGKSVASGTWGAGGAISGSFTPTTSGYYTLDIYHHNQSGPGSYDVNLSVNGSTPIDLSSAGVPIYTGVQDLVNSGVTVSDLHGTNGEGYYDGYKLNTGAEGTTVKLSAINTALTDTDGSETLSVKISGAPVGSVLSDGNGHTFTVTASNGEANVTGWNLGSLTVTPPTYYNGQFNLTVTSTSTEMVGGSASSTATIPVTVVPAVYNAVVGTSGDDTFNGTDGNDIMVADIGGLTVVPGTNYNIAFMVDSSGSMSTSSINAAKDSLTSVFNTLKQSLGGSNSGTVNIFLADFDTQVNKSVSVNLNDPNALTKLKAVLDSMASGGGTNYEDVFKTTANFFQSAEAVANTGAKNLTYFITDGQPTYYQSGEQTNPTLYGSVKFDSVVTTSNYKLGDTFSTYIDNTHYLSITASGYAQLQTYTARYGWSTTNLGTVHAQGDGTYELSSLAGSGSSTDSATTSNSNSSFALLSGLSNVEAIGINSGVSLNDLKPYDSDHSPQTNIDPKDLANSIIGHTEATMPGNDTVSGGDGNDILFGDLVSFNGIAGEGYQAMQAYVAQQTGVDVSKVTTSNVHQYITEHYQAFDVSGAHDGNDTLLGGAGNDILFGSGGNDLLDGGKGNDILLGGTGNDTLIGGQGNDILIGGSGADTFVWKAGDTGNDVIKDFNANEGDRIDLRDLLQGETGSTIDNFLKITTVDGTSSLQVSSAGKFNSGDAAAATPDVTIKLEGNNWSSANIHNLIAGSDPTIKVDHNNS</sequence>
<dbReference type="GO" id="GO:0005509">
    <property type="term" value="F:calcium ion binding"/>
    <property type="evidence" value="ECO:0007669"/>
    <property type="project" value="InterPro"/>
</dbReference>
<evidence type="ECO:0000256" key="1">
    <source>
        <dbReference type="ARBA" id="ARBA00022729"/>
    </source>
</evidence>
<dbReference type="InterPro" id="IPR046779">
    <property type="entry name" value="LapA_adhesin_dom"/>
</dbReference>
<organism evidence="6 7">
    <name type="scientific">Pseudomonas putida</name>
    <name type="common">Arthrobacter siderocapsulatus</name>
    <dbReference type="NCBI Taxonomy" id="303"/>
    <lineage>
        <taxon>Bacteria</taxon>
        <taxon>Pseudomonadati</taxon>
        <taxon>Pseudomonadota</taxon>
        <taxon>Gammaproteobacteria</taxon>
        <taxon>Pseudomonadales</taxon>
        <taxon>Pseudomonadaceae</taxon>
        <taxon>Pseudomonas</taxon>
    </lineage>
</organism>
<dbReference type="InterPro" id="IPR002035">
    <property type="entry name" value="VWF_A"/>
</dbReference>
<dbReference type="NCBIfam" id="TIGR03661">
    <property type="entry name" value="T1SS_VCA0849"/>
    <property type="match status" value="1"/>
</dbReference>
<dbReference type="Gene3D" id="2.150.10.10">
    <property type="entry name" value="Serralysin-like metalloprotease, C-terminal"/>
    <property type="match status" value="1"/>
</dbReference>
<dbReference type="InterPro" id="IPR038081">
    <property type="entry name" value="CalX-like_sf"/>
</dbReference>
<evidence type="ECO:0000256" key="2">
    <source>
        <dbReference type="ARBA" id="ARBA00022737"/>
    </source>
</evidence>
<dbReference type="RefSeq" id="WP_098966542.1">
    <property type="nucleotide sequence ID" value="NZ_PDKZ01000002.1"/>
</dbReference>
<evidence type="ECO:0000256" key="3">
    <source>
        <dbReference type="ARBA" id="ARBA00022837"/>
    </source>
</evidence>
<proteinExistence type="predicted"/>
<dbReference type="InterPro" id="IPR002126">
    <property type="entry name" value="Cadherin-like_dom"/>
</dbReference>
<dbReference type="Pfam" id="PF00353">
    <property type="entry name" value="HemolysinCabind"/>
    <property type="match status" value="4"/>
</dbReference>
<dbReference type="InterPro" id="IPR036465">
    <property type="entry name" value="vWFA_dom_sf"/>
</dbReference>
<feature type="domain" description="Cadherin" evidence="5">
    <location>
        <begin position="4302"/>
        <end position="4441"/>
    </location>
</feature>
<dbReference type="PROSITE" id="PS50234">
    <property type="entry name" value="VWFA"/>
    <property type="match status" value="1"/>
</dbReference>
<dbReference type="InterPro" id="IPR018511">
    <property type="entry name" value="Hemolysin-typ_Ca-bd_CS"/>
</dbReference>
<dbReference type="Proteomes" id="UP000222460">
    <property type="component" value="Unassembled WGS sequence"/>
</dbReference>
<dbReference type="SMART" id="SM00237">
    <property type="entry name" value="Calx_beta"/>
    <property type="match status" value="1"/>
</dbReference>
<dbReference type="GO" id="GO:0007154">
    <property type="term" value="P:cell communication"/>
    <property type="evidence" value="ECO:0007669"/>
    <property type="project" value="InterPro"/>
</dbReference>
<dbReference type="InterPro" id="IPR003343">
    <property type="entry name" value="Big_2"/>
</dbReference>
<keyword evidence="1" id="KW-0732">Signal</keyword>
<dbReference type="SUPFAM" id="SSF51120">
    <property type="entry name" value="beta-Roll"/>
    <property type="match status" value="1"/>
</dbReference>
<dbReference type="SUPFAM" id="SSF53300">
    <property type="entry name" value="vWA-like"/>
    <property type="match status" value="1"/>
</dbReference>
<dbReference type="EMBL" id="PDKZ01000002">
    <property type="protein sequence ID" value="PHH41776.1"/>
    <property type="molecule type" value="Genomic_DNA"/>
</dbReference>
<dbReference type="InterPro" id="IPR011049">
    <property type="entry name" value="Serralysin-like_metalloprot_C"/>
</dbReference>
<keyword evidence="2" id="KW-0677">Repeat</keyword>